<accession>A0A0K2U927</accession>
<reference evidence="1" key="1">
    <citation type="submission" date="2014-05" db="EMBL/GenBank/DDBJ databases">
        <authorList>
            <person name="Chronopoulou M."/>
        </authorList>
    </citation>
    <scope>NUCLEOTIDE SEQUENCE</scope>
    <source>
        <tissue evidence="1">Whole organism</tissue>
    </source>
</reference>
<sequence length="48" mass="5470">MTTEKLLIKVVNDLAERGVGPIKEYSGLLTSNESELQFLFHVVEDYRS</sequence>
<evidence type="ECO:0000313" key="1">
    <source>
        <dbReference type="EMBL" id="CDW34447.1"/>
    </source>
</evidence>
<proteinExistence type="predicted"/>
<organism evidence="1">
    <name type="scientific">Lepeophtheirus salmonis</name>
    <name type="common">Salmon louse</name>
    <name type="synonym">Caligus salmonis</name>
    <dbReference type="NCBI Taxonomy" id="72036"/>
    <lineage>
        <taxon>Eukaryota</taxon>
        <taxon>Metazoa</taxon>
        <taxon>Ecdysozoa</taxon>
        <taxon>Arthropoda</taxon>
        <taxon>Crustacea</taxon>
        <taxon>Multicrustacea</taxon>
        <taxon>Hexanauplia</taxon>
        <taxon>Copepoda</taxon>
        <taxon>Siphonostomatoida</taxon>
        <taxon>Caligidae</taxon>
        <taxon>Lepeophtheirus</taxon>
    </lineage>
</organism>
<dbReference type="EMBL" id="HACA01017086">
    <property type="protein sequence ID" value="CDW34447.1"/>
    <property type="molecule type" value="Transcribed_RNA"/>
</dbReference>
<dbReference type="AlphaFoldDB" id="A0A0K2U927"/>
<protein>
    <submittedName>
        <fullName evidence="1">Putative LOC100574672 [Acyrthosiphon pisum]</fullName>
    </submittedName>
</protein>
<name>A0A0K2U927_LEPSM</name>